<keyword evidence="2 11" id="KW-0479">Metal-binding</keyword>
<dbReference type="Gene3D" id="3.40.1800.20">
    <property type="match status" value="1"/>
</dbReference>
<keyword evidence="3" id="KW-0677">Repeat</keyword>
<dbReference type="GO" id="GO:0001817">
    <property type="term" value="P:regulation of cytokine production"/>
    <property type="evidence" value="ECO:0007669"/>
    <property type="project" value="TreeGrafter"/>
</dbReference>
<dbReference type="PROSITE" id="PS50157">
    <property type="entry name" value="ZINC_FINGER_C2H2_2"/>
    <property type="match status" value="9"/>
</dbReference>
<evidence type="ECO:0000256" key="6">
    <source>
        <dbReference type="ARBA" id="ARBA00023015"/>
    </source>
</evidence>
<dbReference type="InterPro" id="IPR012934">
    <property type="entry name" value="Znf_AD"/>
</dbReference>
<protein>
    <submittedName>
        <fullName evidence="15">Similar to ZFP2: Zinc finger protein 2 homolog (Homo sapiens)</fullName>
    </submittedName>
</protein>
<keyword evidence="16" id="KW-1185">Reference proteome</keyword>
<comment type="caution">
    <text evidence="15">The sequence shown here is derived from an EMBL/GenBank/DDBJ whole genome shotgun (WGS) entry which is preliminary data.</text>
</comment>
<feature type="domain" description="C2H2-type" evidence="13">
    <location>
        <begin position="593"/>
        <end position="621"/>
    </location>
</feature>
<dbReference type="InterPro" id="IPR013087">
    <property type="entry name" value="Znf_C2H2_type"/>
</dbReference>
<feature type="domain" description="C2H2-type" evidence="13">
    <location>
        <begin position="453"/>
        <end position="480"/>
    </location>
</feature>
<feature type="domain" description="C2H2-type" evidence="13">
    <location>
        <begin position="424"/>
        <end position="446"/>
    </location>
</feature>
<dbReference type="SUPFAM" id="SSF57716">
    <property type="entry name" value="Glucocorticoid receptor-like (DNA-binding domain)"/>
    <property type="match status" value="1"/>
</dbReference>
<feature type="domain" description="C2H2-type" evidence="13">
    <location>
        <begin position="481"/>
        <end position="508"/>
    </location>
</feature>
<evidence type="ECO:0000259" key="13">
    <source>
        <dbReference type="PROSITE" id="PS50157"/>
    </source>
</evidence>
<evidence type="ECO:0000313" key="16">
    <source>
        <dbReference type="Proteomes" id="UP000786811"/>
    </source>
</evidence>
<feature type="domain" description="ZAD" evidence="14">
    <location>
        <begin position="30"/>
        <end position="105"/>
    </location>
</feature>
<feature type="domain" description="C2H2-type" evidence="13">
    <location>
        <begin position="396"/>
        <end position="423"/>
    </location>
</feature>
<organism evidence="15 16">
    <name type="scientific">Cotesia congregata</name>
    <name type="common">Parasitoid wasp</name>
    <name type="synonym">Apanteles congregatus</name>
    <dbReference type="NCBI Taxonomy" id="51543"/>
    <lineage>
        <taxon>Eukaryota</taxon>
        <taxon>Metazoa</taxon>
        <taxon>Ecdysozoa</taxon>
        <taxon>Arthropoda</taxon>
        <taxon>Hexapoda</taxon>
        <taxon>Insecta</taxon>
        <taxon>Pterygota</taxon>
        <taxon>Neoptera</taxon>
        <taxon>Endopterygota</taxon>
        <taxon>Hymenoptera</taxon>
        <taxon>Apocrita</taxon>
        <taxon>Ichneumonoidea</taxon>
        <taxon>Braconidae</taxon>
        <taxon>Microgastrinae</taxon>
        <taxon>Cotesia</taxon>
    </lineage>
</organism>
<evidence type="ECO:0000256" key="10">
    <source>
        <dbReference type="PROSITE-ProRule" id="PRU00042"/>
    </source>
</evidence>
<keyword evidence="7" id="KW-0238">DNA-binding</keyword>
<dbReference type="PROSITE" id="PS00028">
    <property type="entry name" value="ZINC_FINGER_C2H2_1"/>
    <property type="match status" value="7"/>
</dbReference>
<keyword evidence="4 10" id="KW-0863">Zinc-finger</keyword>
<dbReference type="InterPro" id="IPR036236">
    <property type="entry name" value="Znf_C2H2_sf"/>
</dbReference>
<evidence type="ECO:0000256" key="11">
    <source>
        <dbReference type="PROSITE-ProRule" id="PRU01263"/>
    </source>
</evidence>
<dbReference type="SUPFAM" id="SSF57667">
    <property type="entry name" value="beta-beta-alpha zinc fingers"/>
    <property type="match status" value="5"/>
</dbReference>
<accession>A0A8J2HLM8</accession>
<dbReference type="GO" id="GO:0005654">
    <property type="term" value="C:nucleoplasm"/>
    <property type="evidence" value="ECO:0007669"/>
    <property type="project" value="TreeGrafter"/>
</dbReference>
<feature type="binding site" evidence="11">
    <location>
        <position position="78"/>
    </location>
    <ligand>
        <name>Zn(2+)</name>
        <dbReference type="ChEBI" id="CHEBI:29105"/>
    </ligand>
</feature>
<feature type="domain" description="C2H2-type" evidence="13">
    <location>
        <begin position="368"/>
        <end position="395"/>
    </location>
</feature>
<dbReference type="PANTHER" id="PTHR24399">
    <property type="entry name" value="ZINC FINGER AND BTB DOMAIN-CONTAINING"/>
    <property type="match status" value="1"/>
</dbReference>
<evidence type="ECO:0000256" key="9">
    <source>
        <dbReference type="ARBA" id="ARBA00023242"/>
    </source>
</evidence>
<dbReference type="Gene3D" id="3.30.160.60">
    <property type="entry name" value="Classic Zinc Finger"/>
    <property type="match status" value="8"/>
</dbReference>
<feature type="domain" description="C2H2-type" evidence="13">
    <location>
        <begin position="565"/>
        <end position="592"/>
    </location>
</feature>
<keyword evidence="9" id="KW-0539">Nucleus</keyword>
<reference evidence="15" key="1">
    <citation type="submission" date="2021-04" db="EMBL/GenBank/DDBJ databases">
        <authorList>
            <person name="Chebbi M.A.C M."/>
        </authorList>
    </citation>
    <scope>NUCLEOTIDE SEQUENCE</scope>
</reference>
<comment type="subcellular location">
    <subcellularLocation>
        <location evidence="1">Nucleus</location>
    </subcellularLocation>
</comment>
<evidence type="ECO:0000256" key="5">
    <source>
        <dbReference type="ARBA" id="ARBA00022833"/>
    </source>
</evidence>
<dbReference type="FunFam" id="3.30.160.60:FF:000624">
    <property type="entry name" value="zinc finger protein 697"/>
    <property type="match status" value="1"/>
</dbReference>
<feature type="domain" description="C2H2-type" evidence="13">
    <location>
        <begin position="537"/>
        <end position="564"/>
    </location>
</feature>
<dbReference type="FunFam" id="3.30.160.60:FF:000478">
    <property type="entry name" value="Zinc finger protein 133"/>
    <property type="match status" value="1"/>
</dbReference>
<evidence type="ECO:0000259" key="14">
    <source>
        <dbReference type="PROSITE" id="PS51915"/>
    </source>
</evidence>
<name>A0A8J2HLM8_COTCN</name>
<evidence type="ECO:0000256" key="7">
    <source>
        <dbReference type="ARBA" id="ARBA00023125"/>
    </source>
</evidence>
<evidence type="ECO:0000256" key="8">
    <source>
        <dbReference type="ARBA" id="ARBA00023163"/>
    </source>
</evidence>
<dbReference type="GO" id="GO:0048598">
    <property type="term" value="P:embryonic morphogenesis"/>
    <property type="evidence" value="ECO:0007669"/>
    <property type="project" value="UniProtKB-ARBA"/>
</dbReference>
<feature type="binding site" evidence="11">
    <location>
        <position position="32"/>
    </location>
    <ligand>
        <name>Zn(2+)</name>
        <dbReference type="ChEBI" id="CHEBI:29105"/>
    </ligand>
</feature>
<evidence type="ECO:0000256" key="3">
    <source>
        <dbReference type="ARBA" id="ARBA00022737"/>
    </source>
</evidence>
<evidence type="ECO:0000256" key="1">
    <source>
        <dbReference type="ARBA" id="ARBA00004123"/>
    </source>
</evidence>
<dbReference type="GO" id="GO:0002682">
    <property type="term" value="P:regulation of immune system process"/>
    <property type="evidence" value="ECO:0007669"/>
    <property type="project" value="TreeGrafter"/>
</dbReference>
<dbReference type="FunFam" id="3.30.160.60:FF:000646">
    <property type="entry name" value="Myeloid zinc finger 1"/>
    <property type="match status" value="1"/>
</dbReference>
<dbReference type="GO" id="GO:0000978">
    <property type="term" value="F:RNA polymerase II cis-regulatory region sequence-specific DNA binding"/>
    <property type="evidence" value="ECO:0007669"/>
    <property type="project" value="TreeGrafter"/>
</dbReference>
<dbReference type="FunFam" id="3.30.160.60:FF:000100">
    <property type="entry name" value="Zinc finger 45-like"/>
    <property type="match status" value="1"/>
</dbReference>
<sequence length="625" mass="73072">MFITEENNSNVNMSSYTWERITSSERKNLKLCRLCGKNSINYVDSLNNEGAERKLCLKVISCLQINISEDDILPTIICTDCCDKLENFYKFFKQAAEVQTYLDSIYQPTEKEIPIEDQRVIVIKYNPVDFYPDQQEAEVVINLNLEEGVELENLTPEQLNKIIQEQLNNVNQGQINNNFNQHLVVDNVDVNPEQLVNTVIEEQNISTSIVEQVISNSNEEDIINNLNSEEIIINANSEEEINNLRKEYEKIINEVSSEFNDPVDVSAQENEVNNGNDREIEQETELEEQNRGDEDNKEDNEEDEVVKLEREEIIKKLKKTKVVTSRLTITEAIQGYPWKCTICNHGIMKSYKELQYHYKHKHNEPPIYKCMHCEREYSLYRSFTKHFLLHEDPKRFECDDCGKVFNLKSSLLSHSLVHSDKRPYFCTICRKRFKSSLTLAVHKRLHLPLDGQFLCEICRKDFSSKKALENHEKMHDGVYDFMCDVCGKSFVSKNSLSYHMASHTEDINYHCPTCGRSFRTECLLKRHLVTHSEVKKHRCDTCGKQFKERCTLVAHTRIHTGEMPYECEVCGKKFRFAGILTVHRRQHTGERPYICSFCDRTFTNWANLNKHMKRLHNTKAGVQRK</sequence>
<dbReference type="EMBL" id="CAJNRD030001123">
    <property type="protein sequence ID" value="CAG5102662.1"/>
    <property type="molecule type" value="Genomic_DNA"/>
</dbReference>
<dbReference type="Pfam" id="PF07776">
    <property type="entry name" value="zf-AD"/>
    <property type="match status" value="1"/>
</dbReference>
<dbReference type="Pfam" id="PF00096">
    <property type="entry name" value="zf-C2H2"/>
    <property type="match status" value="5"/>
</dbReference>
<feature type="binding site" evidence="11">
    <location>
        <position position="81"/>
    </location>
    <ligand>
        <name>Zn(2+)</name>
        <dbReference type="ChEBI" id="CHEBI:29105"/>
    </ligand>
</feature>
<keyword evidence="6" id="KW-0805">Transcription regulation</keyword>
<evidence type="ECO:0000256" key="4">
    <source>
        <dbReference type="ARBA" id="ARBA00022771"/>
    </source>
</evidence>
<dbReference type="OrthoDB" id="1095242at2759"/>
<dbReference type="SMART" id="SM00355">
    <property type="entry name" value="ZnF_C2H2"/>
    <property type="match status" value="10"/>
</dbReference>
<dbReference type="PROSITE" id="PS51915">
    <property type="entry name" value="ZAD"/>
    <property type="match status" value="1"/>
</dbReference>
<gene>
    <name evidence="15" type="ORF">HICCMSTLAB_LOCUS11121</name>
</gene>
<feature type="binding site" evidence="11">
    <location>
        <position position="35"/>
    </location>
    <ligand>
        <name>Zn(2+)</name>
        <dbReference type="ChEBI" id="CHEBI:29105"/>
    </ligand>
</feature>
<proteinExistence type="predicted"/>
<feature type="region of interest" description="Disordered" evidence="12">
    <location>
        <begin position="259"/>
        <end position="304"/>
    </location>
</feature>
<evidence type="ECO:0000256" key="12">
    <source>
        <dbReference type="SAM" id="MobiDB-lite"/>
    </source>
</evidence>
<feature type="compositionally biased region" description="Acidic residues" evidence="12">
    <location>
        <begin position="295"/>
        <end position="304"/>
    </location>
</feature>
<keyword evidence="8" id="KW-0804">Transcription</keyword>
<evidence type="ECO:0000256" key="2">
    <source>
        <dbReference type="ARBA" id="ARBA00022723"/>
    </source>
</evidence>
<dbReference type="PANTHER" id="PTHR24399:SF23">
    <property type="entry name" value="C2H2-TYPE DOMAIN-CONTAINING PROTEIN"/>
    <property type="match status" value="1"/>
</dbReference>
<evidence type="ECO:0000313" key="15">
    <source>
        <dbReference type="EMBL" id="CAG5102662.1"/>
    </source>
</evidence>
<keyword evidence="5 11" id="KW-0862">Zinc</keyword>
<feature type="domain" description="C2H2-type" evidence="13">
    <location>
        <begin position="509"/>
        <end position="536"/>
    </location>
</feature>
<dbReference type="Pfam" id="PF13894">
    <property type="entry name" value="zf-C2H2_4"/>
    <property type="match status" value="2"/>
</dbReference>
<dbReference type="Proteomes" id="UP000786811">
    <property type="component" value="Unassembled WGS sequence"/>
</dbReference>
<dbReference type="GO" id="GO:0008270">
    <property type="term" value="F:zinc ion binding"/>
    <property type="evidence" value="ECO:0007669"/>
    <property type="project" value="UniProtKB-UniRule"/>
</dbReference>
<dbReference type="GO" id="GO:0001227">
    <property type="term" value="F:DNA-binding transcription repressor activity, RNA polymerase II-specific"/>
    <property type="evidence" value="ECO:0007669"/>
    <property type="project" value="TreeGrafter"/>
</dbReference>
<dbReference type="FunFam" id="3.30.160.60:FF:000446">
    <property type="entry name" value="Zinc finger protein"/>
    <property type="match status" value="1"/>
</dbReference>
<dbReference type="AlphaFoldDB" id="A0A8J2HLM8"/>
<dbReference type="SMART" id="SM00868">
    <property type="entry name" value="zf-AD"/>
    <property type="match status" value="1"/>
</dbReference>